<evidence type="ECO:0000313" key="3">
    <source>
        <dbReference type="Proteomes" id="UP000001940"/>
    </source>
</evidence>
<keyword evidence="1" id="KW-0812">Transmembrane</keyword>
<feature type="transmembrane region" description="Helical" evidence="1">
    <location>
        <begin position="31"/>
        <end position="48"/>
    </location>
</feature>
<dbReference type="EMBL" id="BX284605">
    <property type="protein sequence ID" value="CCC42153.1"/>
    <property type="molecule type" value="Genomic_DNA"/>
</dbReference>
<dbReference type="GeneID" id="13214959"/>
<dbReference type="HOGENOM" id="CLU_3016188_0_0_1"/>
<dbReference type="PaxDb" id="6239-C29A12.22"/>
<evidence type="ECO:0000313" key="4">
    <source>
        <dbReference type="WormBase" id="C29A12.22"/>
    </source>
</evidence>
<dbReference type="WormBase" id="C29A12.22">
    <property type="protein sequence ID" value="CE46212"/>
    <property type="gene ID" value="WBGene00206498"/>
</dbReference>
<dbReference type="InParanoid" id="G1K0X2"/>
<reference evidence="2 3" key="1">
    <citation type="journal article" date="1998" name="Science">
        <title>Genome sequence of the nematode C. elegans: a platform for investigating biology.</title>
        <authorList>
            <consortium name="The C. elegans sequencing consortium"/>
            <person name="Sulson J.E."/>
            <person name="Waterston R."/>
        </authorList>
    </citation>
    <scope>NUCLEOTIDE SEQUENCE [LARGE SCALE GENOMIC DNA]</scope>
    <source>
        <strain evidence="2 3">Bristol N2</strain>
    </source>
</reference>
<dbReference type="Proteomes" id="UP000001940">
    <property type="component" value="Chromosome V"/>
</dbReference>
<accession>G1K0X2</accession>
<dbReference type="CTD" id="13214959"/>
<protein>
    <submittedName>
        <fullName evidence="2">Transposase</fullName>
    </submittedName>
</protein>
<dbReference type="AGR" id="WB:WBGene00206498"/>
<name>G1K0X2_CAEEL</name>
<dbReference type="Bgee" id="WBGene00206498">
    <property type="expression patterns" value="Expressed in embryo and 1 other cell type or tissue"/>
</dbReference>
<keyword evidence="1" id="KW-0472">Membrane</keyword>
<proteinExistence type="predicted"/>
<keyword evidence="1" id="KW-1133">Transmembrane helix</keyword>
<sequence length="56" mass="6456">MQTPKDKCRQDFSSIYNNSRSVSVKDRPREIVSLVLGLIIAILFRALVQETDKYVN</sequence>
<evidence type="ECO:0000256" key="1">
    <source>
        <dbReference type="SAM" id="Phobius"/>
    </source>
</evidence>
<gene>
    <name evidence="2 4" type="ORF">C29A12.22</name>
    <name evidence="2" type="ORF">CELE_C29A12.22</name>
</gene>
<dbReference type="AlphaFoldDB" id="G1K0X2"/>
<evidence type="ECO:0000313" key="2">
    <source>
        <dbReference type="EMBL" id="CCC42153.1"/>
    </source>
</evidence>
<dbReference type="KEGG" id="cel:CELE_C29A12.22"/>
<organism evidence="2 3">
    <name type="scientific">Caenorhabditis elegans</name>
    <dbReference type="NCBI Taxonomy" id="6239"/>
    <lineage>
        <taxon>Eukaryota</taxon>
        <taxon>Metazoa</taxon>
        <taxon>Ecdysozoa</taxon>
        <taxon>Nematoda</taxon>
        <taxon>Chromadorea</taxon>
        <taxon>Rhabditida</taxon>
        <taxon>Rhabditina</taxon>
        <taxon>Rhabditomorpha</taxon>
        <taxon>Rhabditoidea</taxon>
        <taxon>Rhabditidae</taxon>
        <taxon>Peloderinae</taxon>
        <taxon>Caenorhabditis</taxon>
    </lineage>
</organism>
<dbReference type="RefSeq" id="NP_001256261.1">
    <property type="nucleotide sequence ID" value="NM_001269332.1"/>
</dbReference>
<keyword evidence="3" id="KW-1185">Reference proteome</keyword>